<dbReference type="eggNOG" id="COG2863">
    <property type="taxonomic scope" value="Bacteria"/>
</dbReference>
<keyword evidence="2 4" id="KW-0479">Metal-binding</keyword>
<dbReference type="Pfam" id="PF00034">
    <property type="entry name" value="Cytochrom_C"/>
    <property type="match status" value="1"/>
</dbReference>
<dbReference type="AlphaFoldDB" id="I0IRT8"/>
<proteinExistence type="predicted"/>
<keyword evidence="5" id="KW-0732">Signal</keyword>
<dbReference type="PROSITE" id="PS51007">
    <property type="entry name" value="CYTC"/>
    <property type="match status" value="2"/>
</dbReference>
<reference evidence="7 8" key="1">
    <citation type="journal article" date="2012" name="J. Bacteriol.">
        <title>Complete Genome Sequence of Leptospirillum ferrooxidans Strain C2-3, Isolated from a Fresh Volcanic Ash Deposit on the Island of Miyake, Japan.</title>
        <authorList>
            <person name="Fujimura R."/>
            <person name="Sato Y."/>
            <person name="Nishizawa T."/>
            <person name="Oshima K."/>
            <person name="Kim S.-W."/>
            <person name="Hattori M."/>
            <person name="Kamijo T."/>
            <person name="Ohta H."/>
        </authorList>
    </citation>
    <scope>NUCLEOTIDE SEQUENCE [LARGE SCALE GENOMIC DNA]</scope>
    <source>
        <strain evidence="7 8">C2-3</strain>
    </source>
</reference>
<evidence type="ECO:0000256" key="2">
    <source>
        <dbReference type="ARBA" id="ARBA00022723"/>
    </source>
</evidence>
<dbReference type="KEGG" id="lfc:LFE_2315"/>
<feature type="chain" id="PRO_5003628997" evidence="5">
    <location>
        <begin position="27"/>
        <end position="226"/>
    </location>
</feature>
<dbReference type="EMBL" id="AP012342">
    <property type="protein sequence ID" value="BAM07987.1"/>
    <property type="molecule type" value="Genomic_DNA"/>
</dbReference>
<dbReference type="InterPro" id="IPR050597">
    <property type="entry name" value="Cytochrome_c_Oxidase_Subunit"/>
</dbReference>
<dbReference type="PATRIC" id="fig|1162668.3.peg.2751"/>
<name>I0IRT8_LEPFC</name>
<accession>I0IRT8</accession>
<keyword evidence="1 4" id="KW-0349">Heme</keyword>
<dbReference type="InterPro" id="IPR036909">
    <property type="entry name" value="Cyt_c-like_dom_sf"/>
</dbReference>
<evidence type="ECO:0000259" key="6">
    <source>
        <dbReference type="PROSITE" id="PS51007"/>
    </source>
</evidence>
<reference evidence="8" key="2">
    <citation type="submission" date="2012-03" db="EMBL/GenBank/DDBJ databases">
        <title>The complete genome sequence of the pioneer microbe on fresh volcanic deposit, Leptospirillum ferrooxidans strain C2-3.</title>
        <authorList>
            <person name="Fujimura R."/>
            <person name="Sato Y."/>
            <person name="Nishizawa T."/>
            <person name="Nanba K."/>
            <person name="Oshima K."/>
            <person name="Hattori M."/>
            <person name="Kamijo T."/>
            <person name="Ohta H."/>
        </authorList>
    </citation>
    <scope>NUCLEOTIDE SEQUENCE [LARGE SCALE GENOMIC DNA]</scope>
    <source>
        <strain evidence="8">C2-3</strain>
    </source>
</reference>
<dbReference type="PANTHER" id="PTHR33751:SF11">
    <property type="entry name" value="BLL4483 PROTEIN"/>
    <property type="match status" value="1"/>
</dbReference>
<evidence type="ECO:0000313" key="7">
    <source>
        <dbReference type="EMBL" id="BAM07987.1"/>
    </source>
</evidence>
<dbReference type="InterPro" id="IPR009056">
    <property type="entry name" value="Cyt_c-like_dom"/>
</dbReference>
<keyword evidence="3 4" id="KW-0408">Iron</keyword>
<dbReference type="Proteomes" id="UP000007382">
    <property type="component" value="Chromosome"/>
</dbReference>
<dbReference type="GO" id="GO:0046872">
    <property type="term" value="F:metal ion binding"/>
    <property type="evidence" value="ECO:0007669"/>
    <property type="project" value="UniProtKB-KW"/>
</dbReference>
<evidence type="ECO:0000256" key="3">
    <source>
        <dbReference type="ARBA" id="ARBA00023004"/>
    </source>
</evidence>
<dbReference type="RefSeq" id="WP_014450470.1">
    <property type="nucleotide sequence ID" value="NC_017094.1"/>
</dbReference>
<sequence length="226" mass="24742">MNKKLVSFFLFSFLTGMFSSGSPALAGDLYSWGKHIAEAGNGMPGNTACMECHRLKGGGMPSIGAPRIAGQTLQYIQREITEVQKGARYGPVMAGVVQNLSPKDILAVATYYSKVHSPKLRDTETLSPERVSLGKQIAHQGLWKKNIPACVVCHGADGYGVPPLFPYIAGQNRTYLMRQLIAYAFLERKDDPQGLMRGIAKRLSPQERKAVAEYFSSLKPPYSGSR</sequence>
<evidence type="ECO:0000256" key="1">
    <source>
        <dbReference type="ARBA" id="ARBA00022617"/>
    </source>
</evidence>
<gene>
    <name evidence="7" type="ordered locus">LFE_2315</name>
</gene>
<dbReference type="GO" id="GO:0009055">
    <property type="term" value="F:electron transfer activity"/>
    <property type="evidence" value="ECO:0007669"/>
    <property type="project" value="InterPro"/>
</dbReference>
<feature type="signal peptide" evidence="5">
    <location>
        <begin position="1"/>
        <end position="26"/>
    </location>
</feature>
<dbReference type="HOGENOM" id="CLU_076280_0_1_0"/>
<dbReference type="Gene3D" id="1.10.760.10">
    <property type="entry name" value="Cytochrome c-like domain"/>
    <property type="match status" value="2"/>
</dbReference>
<evidence type="ECO:0000256" key="5">
    <source>
        <dbReference type="SAM" id="SignalP"/>
    </source>
</evidence>
<dbReference type="STRING" id="1162668.LFE_2315"/>
<dbReference type="SUPFAM" id="SSF46626">
    <property type="entry name" value="Cytochrome c"/>
    <property type="match status" value="2"/>
</dbReference>
<evidence type="ECO:0000313" key="8">
    <source>
        <dbReference type="Proteomes" id="UP000007382"/>
    </source>
</evidence>
<keyword evidence="8" id="KW-1185">Reference proteome</keyword>
<evidence type="ECO:0000256" key="4">
    <source>
        <dbReference type="PROSITE-ProRule" id="PRU00433"/>
    </source>
</evidence>
<protein>
    <submittedName>
        <fullName evidence="7">Cytochrome c, class I</fullName>
    </submittedName>
</protein>
<organism evidence="7 8">
    <name type="scientific">Leptospirillum ferrooxidans (strain C2-3)</name>
    <dbReference type="NCBI Taxonomy" id="1162668"/>
    <lineage>
        <taxon>Bacteria</taxon>
        <taxon>Pseudomonadati</taxon>
        <taxon>Nitrospirota</taxon>
        <taxon>Nitrospiria</taxon>
        <taxon>Nitrospirales</taxon>
        <taxon>Nitrospiraceae</taxon>
        <taxon>Leptospirillum</taxon>
    </lineage>
</organism>
<dbReference type="GO" id="GO:0020037">
    <property type="term" value="F:heme binding"/>
    <property type="evidence" value="ECO:0007669"/>
    <property type="project" value="InterPro"/>
</dbReference>
<dbReference type="PANTHER" id="PTHR33751">
    <property type="entry name" value="CBB3-TYPE CYTOCHROME C OXIDASE SUBUNIT FIXP"/>
    <property type="match status" value="1"/>
</dbReference>
<feature type="domain" description="Cytochrome c" evidence="6">
    <location>
        <begin position="129"/>
        <end position="219"/>
    </location>
</feature>
<feature type="domain" description="Cytochrome c" evidence="6">
    <location>
        <begin position="37"/>
        <end position="116"/>
    </location>
</feature>